<feature type="compositionally biased region" description="Polar residues" evidence="1">
    <location>
        <begin position="99"/>
        <end position="116"/>
    </location>
</feature>
<evidence type="ECO:0000313" key="3">
    <source>
        <dbReference type="Proteomes" id="UP001151760"/>
    </source>
</evidence>
<gene>
    <name evidence="2" type="ORF">Tco_1058207</name>
</gene>
<accession>A0ABQ5H952</accession>
<sequence>MTVTKRCLAHQEPFVVNQDPGKNSSQSPPQIDHNCCYECGNSLDDIFCLRCTCKSCGNGAHIGYNCPPKAPIIFNPEQCTQTIDELPQTLPSVHPTCNSGDENSFTYDSKPNSVDDSPNKEEDSANCGKIKPLSLILEGKIPICYNDDDDELISLSRSSLVNSLLSLQIPPGIVKADLDPKEDIRFIENLMYDNSFSSPSETLKDDYEIVIDSNNDYFLSDDDSYENIYYVDASTSDAEIVWLRAWCEMFYPGCWRD</sequence>
<proteinExistence type="predicted"/>
<name>A0ABQ5H952_9ASTR</name>
<protein>
    <recommendedName>
        <fullName evidence="4">CCHC-type domain-containing protein</fullName>
    </recommendedName>
</protein>
<dbReference type="Proteomes" id="UP001151760">
    <property type="component" value="Unassembled WGS sequence"/>
</dbReference>
<keyword evidence="3" id="KW-1185">Reference proteome</keyword>
<evidence type="ECO:0000313" key="2">
    <source>
        <dbReference type="EMBL" id="GJT83865.1"/>
    </source>
</evidence>
<evidence type="ECO:0000256" key="1">
    <source>
        <dbReference type="SAM" id="MobiDB-lite"/>
    </source>
</evidence>
<reference evidence="2" key="1">
    <citation type="journal article" date="2022" name="Int. J. Mol. Sci.">
        <title>Draft Genome of Tanacetum Coccineum: Genomic Comparison of Closely Related Tanacetum-Family Plants.</title>
        <authorList>
            <person name="Yamashiro T."/>
            <person name="Shiraishi A."/>
            <person name="Nakayama K."/>
            <person name="Satake H."/>
        </authorList>
    </citation>
    <scope>NUCLEOTIDE SEQUENCE</scope>
</reference>
<evidence type="ECO:0008006" key="4">
    <source>
        <dbReference type="Google" id="ProtNLM"/>
    </source>
</evidence>
<comment type="caution">
    <text evidence="2">The sequence shown here is derived from an EMBL/GenBank/DDBJ whole genome shotgun (WGS) entry which is preliminary data.</text>
</comment>
<dbReference type="EMBL" id="BQNB010019300">
    <property type="protein sequence ID" value="GJT83865.1"/>
    <property type="molecule type" value="Genomic_DNA"/>
</dbReference>
<feature type="region of interest" description="Disordered" evidence="1">
    <location>
        <begin position="99"/>
        <end position="125"/>
    </location>
</feature>
<organism evidence="2 3">
    <name type="scientific">Tanacetum coccineum</name>
    <dbReference type="NCBI Taxonomy" id="301880"/>
    <lineage>
        <taxon>Eukaryota</taxon>
        <taxon>Viridiplantae</taxon>
        <taxon>Streptophyta</taxon>
        <taxon>Embryophyta</taxon>
        <taxon>Tracheophyta</taxon>
        <taxon>Spermatophyta</taxon>
        <taxon>Magnoliopsida</taxon>
        <taxon>eudicotyledons</taxon>
        <taxon>Gunneridae</taxon>
        <taxon>Pentapetalae</taxon>
        <taxon>asterids</taxon>
        <taxon>campanulids</taxon>
        <taxon>Asterales</taxon>
        <taxon>Asteraceae</taxon>
        <taxon>Asteroideae</taxon>
        <taxon>Anthemideae</taxon>
        <taxon>Anthemidinae</taxon>
        <taxon>Tanacetum</taxon>
    </lineage>
</organism>
<reference evidence="2" key="2">
    <citation type="submission" date="2022-01" db="EMBL/GenBank/DDBJ databases">
        <authorList>
            <person name="Yamashiro T."/>
            <person name="Shiraishi A."/>
            <person name="Satake H."/>
            <person name="Nakayama K."/>
        </authorList>
    </citation>
    <scope>NUCLEOTIDE SEQUENCE</scope>
</reference>